<accession>A0A1U9VL12</accession>
<reference evidence="2 3" key="1">
    <citation type="submission" date="2017-02" db="EMBL/GenBank/DDBJ databases">
        <title>Blood Disease Bacterium A2-HR MARDI.</title>
        <authorList>
            <person name="Badrun R."/>
            <person name="Abu Bakar N."/>
            <person name="Laboh R."/>
        </authorList>
    </citation>
    <scope>NUCLEOTIDE SEQUENCE [LARGE SCALE GENOMIC DNA]</scope>
    <source>
        <strain evidence="2 3">A2-HR MARDI</strain>
    </source>
</reference>
<organism evidence="2 3">
    <name type="scientific">blood disease bacterium A2-HR MARDI</name>
    <dbReference type="NCBI Taxonomy" id="1944648"/>
    <lineage>
        <taxon>Bacteria</taxon>
        <taxon>Pseudomonadati</taxon>
        <taxon>Pseudomonadota</taxon>
        <taxon>Betaproteobacteria</taxon>
        <taxon>Burkholderiales</taxon>
        <taxon>Burkholderiaceae</taxon>
        <taxon>Ralstonia</taxon>
        <taxon>Ralstonia solanacearum species complex</taxon>
    </lineage>
</organism>
<dbReference type="EMBL" id="CP019911">
    <property type="protein sequence ID" value="AQW31359.1"/>
    <property type="molecule type" value="Genomic_DNA"/>
</dbReference>
<name>A0A1U9VL12_9RALS</name>
<sequence length="73" mass="7520">MAAGYAHCRTDKESENGAPIHHPTGPARRRRVSPAGAAIAIPAGPAAQFVVSRHSHVAATERVLEPGGFGSPN</sequence>
<dbReference type="AlphaFoldDB" id="A0A1U9VL12"/>
<dbReference type="Proteomes" id="UP000189628">
    <property type="component" value="Chromosome"/>
</dbReference>
<evidence type="ECO:0000313" key="3">
    <source>
        <dbReference type="Proteomes" id="UP000189628"/>
    </source>
</evidence>
<feature type="region of interest" description="Disordered" evidence="1">
    <location>
        <begin position="1"/>
        <end position="33"/>
    </location>
</feature>
<gene>
    <name evidence="2" type="ORF">B0B51_16485</name>
</gene>
<protein>
    <submittedName>
        <fullName evidence="2">Uncharacterized protein</fullName>
    </submittedName>
</protein>
<proteinExistence type="predicted"/>
<evidence type="ECO:0000313" key="2">
    <source>
        <dbReference type="EMBL" id="AQW31359.1"/>
    </source>
</evidence>
<evidence type="ECO:0000256" key="1">
    <source>
        <dbReference type="SAM" id="MobiDB-lite"/>
    </source>
</evidence>